<keyword evidence="2" id="KW-1185">Reference proteome</keyword>
<protein>
    <submittedName>
        <fullName evidence="1">Uncharacterized protein</fullName>
    </submittedName>
</protein>
<name>A0A4Y2AMM2_ARAVE</name>
<dbReference type="AlphaFoldDB" id="A0A4Y2AMM2"/>
<sequence>MTRMTPEAANHPQNFQATPTYDTWLQIQRTPDKHTRLTFNVIWTLIHDSLISKKIIYRQAAKAFQFPWCTTMYETCSFPKNDNCSLIGIKSYSRDSVQATLSRS</sequence>
<proteinExistence type="predicted"/>
<organism evidence="1 2">
    <name type="scientific">Araneus ventricosus</name>
    <name type="common">Orbweaver spider</name>
    <name type="synonym">Epeira ventricosa</name>
    <dbReference type="NCBI Taxonomy" id="182803"/>
    <lineage>
        <taxon>Eukaryota</taxon>
        <taxon>Metazoa</taxon>
        <taxon>Ecdysozoa</taxon>
        <taxon>Arthropoda</taxon>
        <taxon>Chelicerata</taxon>
        <taxon>Arachnida</taxon>
        <taxon>Araneae</taxon>
        <taxon>Araneomorphae</taxon>
        <taxon>Entelegynae</taxon>
        <taxon>Araneoidea</taxon>
        <taxon>Araneidae</taxon>
        <taxon>Araneus</taxon>
    </lineage>
</organism>
<evidence type="ECO:0000313" key="2">
    <source>
        <dbReference type="Proteomes" id="UP000499080"/>
    </source>
</evidence>
<gene>
    <name evidence="1" type="ORF">AVEN_83188_1</name>
</gene>
<accession>A0A4Y2AMM2</accession>
<comment type="caution">
    <text evidence="1">The sequence shown here is derived from an EMBL/GenBank/DDBJ whole genome shotgun (WGS) entry which is preliminary data.</text>
</comment>
<dbReference type="Proteomes" id="UP000499080">
    <property type="component" value="Unassembled WGS sequence"/>
</dbReference>
<reference evidence="1 2" key="1">
    <citation type="journal article" date="2019" name="Sci. Rep.">
        <title>Orb-weaving spider Araneus ventricosus genome elucidates the spidroin gene catalogue.</title>
        <authorList>
            <person name="Kono N."/>
            <person name="Nakamura H."/>
            <person name="Ohtoshi R."/>
            <person name="Moran D.A.P."/>
            <person name="Shinohara A."/>
            <person name="Yoshida Y."/>
            <person name="Fujiwara M."/>
            <person name="Mori M."/>
            <person name="Tomita M."/>
            <person name="Arakawa K."/>
        </authorList>
    </citation>
    <scope>NUCLEOTIDE SEQUENCE [LARGE SCALE GENOMIC DNA]</scope>
</reference>
<evidence type="ECO:0000313" key="1">
    <source>
        <dbReference type="EMBL" id="GBL81132.1"/>
    </source>
</evidence>
<dbReference type="EMBL" id="BGPR01000024">
    <property type="protein sequence ID" value="GBL81132.1"/>
    <property type="molecule type" value="Genomic_DNA"/>
</dbReference>